<dbReference type="EMBL" id="OZ021736">
    <property type="protein sequence ID" value="CAK9315399.1"/>
    <property type="molecule type" value="Genomic_DNA"/>
</dbReference>
<gene>
    <name evidence="2" type="ORF">CITCOLO1_LOCUS7192</name>
</gene>
<feature type="non-terminal residue" evidence="2">
    <location>
        <position position="1"/>
    </location>
</feature>
<proteinExistence type="predicted"/>
<feature type="signal peptide" evidence="1">
    <location>
        <begin position="1"/>
        <end position="19"/>
    </location>
</feature>
<reference evidence="2 3" key="1">
    <citation type="submission" date="2024-03" db="EMBL/GenBank/DDBJ databases">
        <authorList>
            <person name="Gkanogiannis A."/>
            <person name="Becerra Lopez-Lavalle L."/>
        </authorList>
    </citation>
    <scope>NUCLEOTIDE SEQUENCE [LARGE SCALE GENOMIC DNA]</scope>
</reference>
<dbReference type="Proteomes" id="UP001642487">
    <property type="component" value="Chromosome 2"/>
</dbReference>
<evidence type="ECO:0000256" key="1">
    <source>
        <dbReference type="SAM" id="SignalP"/>
    </source>
</evidence>
<organism evidence="2 3">
    <name type="scientific">Citrullus colocynthis</name>
    <name type="common">colocynth</name>
    <dbReference type="NCBI Taxonomy" id="252529"/>
    <lineage>
        <taxon>Eukaryota</taxon>
        <taxon>Viridiplantae</taxon>
        <taxon>Streptophyta</taxon>
        <taxon>Embryophyta</taxon>
        <taxon>Tracheophyta</taxon>
        <taxon>Spermatophyta</taxon>
        <taxon>Magnoliopsida</taxon>
        <taxon>eudicotyledons</taxon>
        <taxon>Gunneridae</taxon>
        <taxon>Pentapetalae</taxon>
        <taxon>rosids</taxon>
        <taxon>fabids</taxon>
        <taxon>Cucurbitales</taxon>
        <taxon>Cucurbitaceae</taxon>
        <taxon>Benincaseae</taxon>
        <taxon>Citrullus</taxon>
    </lineage>
</organism>
<feature type="chain" id="PRO_5046064659" evidence="1">
    <location>
        <begin position="20"/>
        <end position="93"/>
    </location>
</feature>
<accession>A0ABP0Y4Q8</accession>
<evidence type="ECO:0000313" key="3">
    <source>
        <dbReference type="Proteomes" id="UP001642487"/>
    </source>
</evidence>
<keyword evidence="3" id="KW-1185">Reference proteome</keyword>
<keyword evidence="1" id="KW-0732">Signal</keyword>
<sequence>TISSRALLNLHLFLHRAWTMSPENLSTYGARRFHISRSEWDRYPVCLDFRLMNKKEKRTIGFFDSPPATCPLDPSPATSGSKLAPYVGCPFPL</sequence>
<evidence type="ECO:0000313" key="2">
    <source>
        <dbReference type="EMBL" id="CAK9315399.1"/>
    </source>
</evidence>
<name>A0ABP0Y4Q8_9ROSI</name>
<protein>
    <submittedName>
        <fullName evidence="2">Uncharacterized protein</fullName>
    </submittedName>
</protein>